<dbReference type="RefSeq" id="WP_057978424.1">
    <property type="nucleotide sequence ID" value="NZ_LKHP01000006.1"/>
</dbReference>
<sequence length="409" mass="46874">MKIELLAPAGNLEKLKTAIIYGADAVYIGGEAYSLRAMADNFDTETMKEALKFAHDRGVKVYVTVNIFPHNDDLKGLPEYIKTLDEIGVDAIIVSDLGVFSIVKDVAPNLEVHISTQANNTNYKTCEFWHNLGAKRVVLARELSLKEIKEIREKAPKDLEIEAFVHGAMCMAYSGRCLLSNYMTHRDANRGACAHPCRYKYYLVEEKRPGEYYQVFEDERGTYIMNSNDLCMIEYIPELVESGITSFKIEGRMKSSYYVATVVKAYRQAIDSYLKDKEDYKFNPKWLEELSKASHREFSTGFYFGKPKKQVYESSSYIRTHDIVGLVLDYDEENKIATIEQRNKVFKGDTVEVLTPKDDNYNIVLDEMWNLDGDAIESTPHPQMIYKLKTDAKLKPYDMLVKEKGDSDE</sequence>
<keyword evidence="6" id="KW-1185">Reference proteome</keyword>
<dbReference type="Gene3D" id="2.40.30.10">
    <property type="entry name" value="Translation factors"/>
    <property type="match status" value="1"/>
</dbReference>
<dbReference type="Pfam" id="PF16325">
    <property type="entry name" value="Peptidase_U32_C"/>
    <property type="match status" value="1"/>
</dbReference>
<proteinExistence type="inferred from homology"/>
<organism evidence="5 6">
    <name type="scientific">Caloramator mitchellensis</name>
    <dbReference type="NCBI Taxonomy" id="908809"/>
    <lineage>
        <taxon>Bacteria</taxon>
        <taxon>Bacillati</taxon>
        <taxon>Bacillota</taxon>
        <taxon>Clostridia</taxon>
        <taxon>Eubacteriales</taxon>
        <taxon>Clostridiaceae</taxon>
        <taxon>Caloramator</taxon>
    </lineage>
</organism>
<comment type="caution">
    <text evidence="5">The sequence shown here is derived from an EMBL/GenBank/DDBJ whole genome shotgun (WGS) entry which is preliminary data.</text>
</comment>
<dbReference type="OrthoDB" id="9807498at2"/>
<keyword evidence="2 5" id="KW-0378">Hydrolase</keyword>
<dbReference type="SUPFAM" id="SSF51366">
    <property type="entry name" value="Ribulose-phoshate binding barrel"/>
    <property type="match status" value="1"/>
</dbReference>
<evidence type="ECO:0000259" key="4">
    <source>
        <dbReference type="Pfam" id="PF16325"/>
    </source>
</evidence>
<accession>A0A0R3K034</accession>
<protein>
    <submittedName>
        <fullName evidence="5">Putative protease YhbU</fullName>
        <ecNumber evidence="5">3.4.-.-</ecNumber>
    </submittedName>
</protein>
<dbReference type="STRING" id="908809.ABG79_01353"/>
<dbReference type="GO" id="GO:0008233">
    <property type="term" value="F:peptidase activity"/>
    <property type="evidence" value="ECO:0007669"/>
    <property type="project" value="UniProtKB-KW"/>
</dbReference>
<evidence type="ECO:0000256" key="3">
    <source>
        <dbReference type="ARBA" id="ARBA00038374"/>
    </source>
</evidence>
<dbReference type="GO" id="GO:0006508">
    <property type="term" value="P:proteolysis"/>
    <property type="evidence" value="ECO:0007669"/>
    <property type="project" value="UniProtKB-KW"/>
</dbReference>
<evidence type="ECO:0000256" key="1">
    <source>
        <dbReference type="ARBA" id="ARBA00022670"/>
    </source>
</evidence>
<evidence type="ECO:0000256" key="2">
    <source>
        <dbReference type="ARBA" id="ARBA00022801"/>
    </source>
</evidence>
<reference evidence="5 6" key="1">
    <citation type="submission" date="2015-09" db="EMBL/GenBank/DDBJ databases">
        <title>Draft genome sequence of a Caloramator mitchellensis, a moderate thermophile from the Great Artesian Basin of Australia.</title>
        <authorList>
            <person name="Patel B.K."/>
        </authorList>
    </citation>
    <scope>NUCLEOTIDE SEQUENCE [LARGE SCALE GENOMIC DNA]</scope>
    <source>
        <strain evidence="5 6">VF08</strain>
    </source>
</reference>
<evidence type="ECO:0000313" key="6">
    <source>
        <dbReference type="Proteomes" id="UP000052015"/>
    </source>
</evidence>
<dbReference type="EMBL" id="LKHP01000006">
    <property type="protein sequence ID" value="KRQ86862.1"/>
    <property type="molecule type" value="Genomic_DNA"/>
</dbReference>
<dbReference type="PANTHER" id="PTHR30217">
    <property type="entry name" value="PEPTIDASE U32 FAMILY"/>
    <property type="match status" value="1"/>
</dbReference>
<feature type="domain" description="Peptidase family U32 C-terminal" evidence="4">
    <location>
        <begin position="319"/>
        <end position="400"/>
    </location>
</feature>
<dbReference type="AlphaFoldDB" id="A0A0R3K034"/>
<comment type="similarity">
    <text evidence="3">Belongs to the peptidase U32 family.</text>
</comment>
<evidence type="ECO:0000313" key="5">
    <source>
        <dbReference type="EMBL" id="KRQ86862.1"/>
    </source>
</evidence>
<dbReference type="InterPro" id="IPR032525">
    <property type="entry name" value="Peptidase_U32_C"/>
</dbReference>
<dbReference type="PATRIC" id="fig|908809.3.peg.1362"/>
<dbReference type="InterPro" id="IPR011060">
    <property type="entry name" value="RibuloseP-bd_barrel"/>
</dbReference>
<dbReference type="Proteomes" id="UP000052015">
    <property type="component" value="Unassembled WGS sequence"/>
</dbReference>
<dbReference type="EC" id="3.4.-.-" evidence="5"/>
<dbReference type="PROSITE" id="PS01276">
    <property type="entry name" value="PEPTIDASE_U32"/>
    <property type="match status" value="1"/>
</dbReference>
<dbReference type="InterPro" id="IPR051454">
    <property type="entry name" value="RNA/ubiquinone_mod_enzymes"/>
</dbReference>
<dbReference type="Pfam" id="PF01136">
    <property type="entry name" value="Peptidase_U32"/>
    <property type="match status" value="1"/>
</dbReference>
<dbReference type="InterPro" id="IPR001539">
    <property type="entry name" value="Peptidase_U32"/>
</dbReference>
<name>A0A0R3K034_CALMK</name>
<dbReference type="PANTHER" id="PTHR30217:SF6">
    <property type="entry name" value="TRNA HYDROXYLATION PROTEIN P"/>
    <property type="match status" value="1"/>
</dbReference>
<keyword evidence="1 5" id="KW-0645">Protease</keyword>
<gene>
    <name evidence="5" type="primary">yhbU_2</name>
    <name evidence="5" type="ORF">ABG79_01353</name>
</gene>